<evidence type="ECO:0000256" key="1">
    <source>
        <dbReference type="ARBA" id="ARBA00004123"/>
    </source>
</evidence>
<keyword evidence="2" id="KW-0805">Transcription regulation</keyword>
<comment type="caution">
    <text evidence="6">The sequence shown here is derived from an EMBL/GenBank/DDBJ whole genome shotgun (WGS) entry which is preliminary data.</text>
</comment>
<evidence type="ECO:0000256" key="3">
    <source>
        <dbReference type="ARBA" id="ARBA00023163"/>
    </source>
</evidence>
<evidence type="ECO:0000256" key="4">
    <source>
        <dbReference type="ARBA" id="ARBA00023242"/>
    </source>
</evidence>
<evidence type="ECO:0000256" key="2">
    <source>
        <dbReference type="ARBA" id="ARBA00023015"/>
    </source>
</evidence>
<evidence type="ECO:0000313" key="6">
    <source>
        <dbReference type="EMBL" id="CAH8392147.1"/>
    </source>
</evidence>
<accession>A0ABC8M8L3</accession>
<dbReference type="InterPro" id="IPR011598">
    <property type="entry name" value="bHLH_dom"/>
</dbReference>
<dbReference type="Proteomes" id="UP001642260">
    <property type="component" value="Unassembled WGS sequence"/>
</dbReference>
<gene>
    <name evidence="6" type="ORF">ERUC_LOCUS44630</name>
</gene>
<dbReference type="Gene3D" id="4.10.280.10">
    <property type="entry name" value="Helix-loop-helix DNA-binding domain"/>
    <property type="match status" value="1"/>
</dbReference>
<keyword evidence="3" id="KW-0804">Transcription</keyword>
<dbReference type="EMBL" id="CAKOAT010984042">
    <property type="protein sequence ID" value="CAH8392147.1"/>
    <property type="molecule type" value="Genomic_DNA"/>
</dbReference>
<dbReference type="Pfam" id="PF00010">
    <property type="entry name" value="HLH"/>
    <property type="match status" value="1"/>
</dbReference>
<evidence type="ECO:0000313" key="7">
    <source>
        <dbReference type="Proteomes" id="UP001642260"/>
    </source>
</evidence>
<dbReference type="PROSITE" id="PS50888">
    <property type="entry name" value="BHLH"/>
    <property type="match status" value="1"/>
</dbReference>
<keyword evidence="7" id="KW-1185">Reference proteome</keyword>
<feature type="domain" description="BHLH" evidence="5">
    <location>
        <begin position="48"/>
        <end position="96"/>
    </location>
</feature>
<reference evidence="6 7" key="1">
    <citation type="submission" date="2022-03" db="EMBL/GenBank/DDBJ databases">
        <authorList>
            <person name="Macdonald S."/>
            <person name="Ahmed S."/>
            <person name="Newling K."/>
        </authorList>
    </citation>
    <scope>NUCLEOTIDE SEQUENCE [LARGE SCALE GENOMIC DNA]</scope>
</reference>
<evidence type="ECO:0000259" key="5">
    <source>
        <dbReference type="PROSITE" id="PS50888"/>
    </source>
</evidence>
<protein>
    <recommendedName>
        <fullName evidence="5">BHLH domain-containing protein</fullName>
    </recommendedName>
</protein>
<dbReference type="AlphaFoldDB" id="A0ABC8M8L3"/>
<organism evidence="6 7">
    <name type="scientific">Eruca vesicaria subsp. sativa</name>
    <name type="common">Garden rocket</name>
    <name type="synonym">Eruca sativa</name>
    <dbReference type="NCBI Taxonomy" id="29727"/>
    <lineage>
        <taxon>Eukaryota</taxon>
        <taxon>Viridiplantae</taxon>
        <taxon>Streptophyta</taxon>
        <taxon>Embryophyta</taxon>
        <taxon>Tracheophyta</taxon>
        <taxon>Spermatophyta</taxon>
        <taxon>Magnoliopsida</taxon>
        <taxon>eudicotyledons</taxon>
        <taxon>Gunneridae</taxon>
        <taxon>Pentapetalae</taxon>
        <taxon>rosids</taxon>
        <taxon>malvids</taxon>
        <taxon>Brassicales</taxon>
        <taxon>Brassicaceae</taxon>
        <taxon>Brassiceae</taxon>
        <taxon>Eruca</taxon>
    </lineage>
</organism>
<sequence>MCALVSFPLFPNFGWPSTGEYGSYYLAGDLRDFCFVGGTGIDNNPVVIKKFNHNASERHRRRKINSLFSSLRSSLPTSDPLYLEILREYVRNLAWE</sequence>
<dbReference type="InterPro" id="IPR036638">
    <property type="entry name" value="HLH_DNA-bd_sf"/>
</dbReference>
<proteinExistence type="predicted"/>
<dbReference type="SUPFAM" id="SSF47459">
    <property type="entry name" value="HLH, helix-loop-helix DNA-binding domain"/>
    <property type="match status" value="1"/>
</dbReference>
<name>A0ABC8M8L3_ERUVS</name>
<keyword evidence="4" id="KW-0539">Nucleus</keyword>
<comment type="subcellular location">
    <subcellularLocation>
        <location evidence="1">Nucleus</location>
    </subcellularLocation>
</comment>
<dbReference type="GO" id="GO:0005634">
    <property type="term" value="C:nucleus"/>
    <property type="evidence" value="ECO:0007669"/>
    <property type="project" value="UniProtKB-SubCell"/>
</dbReference>